<evidence type="ECO:0000256" key="4">
    <source>
        <dbReference type="PROSITE-ProRule" id="PRU00723"/>
    </source>
</evidence>
<reference evidence="8" key="1">
    <citation type="journal article" date="2015" name="Genome Announc.">
        <title>Genome sequence of the AIDS-associated pathogen Penicillium marneffei (ATCC18224) and its near taxonomic relative Talaromyces stipitatus (ATCC10500).</title>
        <authorList>
            <person name="Nierman W.C."/>
            <person name="Fedorova-Abrams N.D."/>
            <person name="Andrianopoulos A."/>
        </authorList>
    </citation>
    <scope>NUCLEOTIDE SEQUENCE [LARGE SCALE GENOMIC DNA]</scope>
    <source>
        <strain evidence="8">ATCC 10500 / CBS 375.48 / QM 6759 / NRRL 1006</strain>
    </source>
</reference>
<keyword evidence="8" id="KW-1185">Reference proteome</keyword>
<evidence type="ECO:0000313" key="8">
    <source>
        <dbReference type="Proteomes" id="UP000001745"/>
    </source>
</evidence>
<dbReference type="GO" id="GO:0005634">
    <property type="term" value="C:nucleus"/>
    <property type="evidence" value="ECO:0007669"/>
    <property type="project" value="TreeGrafter"/>
</dbReference>
<dbReference type="VEuPathDB" id="FungiDB:TSTA_040720"/>
<proteinExistence type="predicted"/>
<dbReference type="InterPro" id="IPR000571">
    <property type="entry name" value="Znf_CCCH"/>
</dbReference>
<dbReference type="Pfam" id="PF18044">
    <property type="entry name" value="zf-CCCH_4"/>
    <property type="match status" value="1"/>
</dbReference>
<feature type="compositionally biased region" description="Polar residues" evidence="5">
    <location>
        <begin position="229"/>
        <end position="239"/>
    </location>
</feature>
<dbReference type="PhylomeDB" id="B8MIA8"/>
<evidence type="ECO:0000256" key="1">
    <source>
        <dbReference type="ARBA" id="ARBA00022723"/>
    </source>
</evidence>
<keyword evidence="2 4" id="KW-0863">Zinc-finger</keyword>
<dbReference type="InParanoid" id="B8MIA8"/>
<feature type="compositionally biased region" description="Low complexity" evidence="5">
    <location>
        <begin position="269"/>
        <end position="288"/>
    </location>
</feature>
<dbReference type="OrthoDB" id="20729at2759"/>
<keyword evidence="3 4" id="KW-0862">Zinc</keyword>
<dbReference type="Proteomes" id="UP000001745">
    <property type="component" value="Unassembled WGS sequence"/>
</dbReference>
<dbReference type="CDD" id="cd23954">
    <property type="entry name" value="AMO1_CTD"/>
    <property type="match status" value="1"/>
</dbReference>
<dbReference type="OMA" id="PNRHDIC"/>
<dbReference type="Gene3D" id="4.10.1000.10">
    <property type="entry name" value="Zinc finger, CCCH-type"/>
    <property type="match status" value="1"/>
</dbReference>
<feature type="region of interest" description="Disordered" evidence="5">
    <location>
        <begin position="217"/>
        <end position="404"/>
    </location>
</feature>
<feature type="compositionally biased region" description="Polar residues" evidence="5">
    <location>
        <begin position="302"/>
        <end position="375"/>
    </location>
</feature>
<dbReference type="PANTHER" id="PTHR21099">
    <property type="entry name" value="RAD201"/>
    <property type="match status" value="1"/>
</dbReference>
<evidence type="ECO:0000259" key="6">
    <source>
        <dbReference type="PROSITE" id="PS50103"/>
    </source>
</evidence>
<evidence type="ECO:0000256" key="3">
    <source>
        <dbReference type="ARBA" id="ARBA00022833"/>
    </source>
</evidence>
<dbReference type="RefSeq" id="XP_002484545.1">
    <property type="nucleotide sequence ID" value="XM_002484500.1"/>
</dbReference>
<sequence>MTVCVHFQQGRCRYGDRCRNEHPGQVTSSAAANRFSVLGSNPLSAANNGSNQQQQDKSASFHVTAEGIQLDLTLGKERPGWIFSAYGPGKNAPRQLFGGPSREQSFEEMRLRHYESAAAGNVNMAVQEAQKLHDETVNQIQTILNDLKGAVKYVLDGQNEHPNRIDIIEGKSPALSSFVQRPSAVSSTPAFGQASSSIGSSIQGAPTAAFGQASVLGQSQPTFGRPSGLGTSAAGTSFGTPPRLEAAQPALGKPAFGQPSFGQPAFGQPSAMGGSGFASAAAGPSPFSQATQPNPLAGGNFGQSSTFGQGAQSQLTSSPFSQIGNQATATSTLGQPSSTSATFGQSSQTVSPFAQQQRPSTTNPFAQTTSISATPSVFGKPTATAAPPPSVVPQPQANPAIKAPLGPKPIIKVGPEELNPIPDLAGDTVRDARTNQLIRWKGRAVEYKDGSPRYLHPADNKTWVRIFFFDGPPDLATLRDCSDKEENYTADVTEQYQYFIQNGVFKDGIVPTVPPKTGWVSFDF</sequence>
<evidence type="ECO:0000313" key="7">
    <source>
        <dbReference type="EMBL" id="EED14592.1"/>
    </source>
</evidence>
<feature type="zinc finger region" description="C3H1-type" evidence="4">
    <location>
        <begin position="1"/>
        <end position="25"/>
    </location>
</feature>
<dbReference type="InterPro" id="IPR041367">
    <property type="entry name" value="Znf-CCCH_4"/>
</dbReference>
<dbReference type="eggNOG" id="ENOG502S41E">
    <property type="taxonomic scope" value="Eukaryota"/>
</dbReference>
<dbReference type="PROSITE" id="PS50103">
    <property type="entry name" value="ZF_C3H1"/>
    <property type="match status" value="1"/>
</dbReference>
<protein>
    <submittedName>
        <fullName evidence="7">CCCH zinc finger domain protein</fullName>
    </submittedName>
</protein>
<gene>
    <name evidence="7" type="ORF">TSTA_040720</name>
</gene>
<dbReference type="HOGENOM" id="CLU_028685_1_0_1"/>
<dbReference type="STRING" id="441959.B8MIA8"/>
<organism evidence="7 8">
    <name type="scientific">Talaromyces stipitatus (strain ATCC 10500 / CBS 375.48 / QM 6759 / NRRL 1006)</name>
    <name type="common">Penicillium stipitatum</name>
    <dbReference type="NCBI Taxonomy" id="441959"/>
    <lineage>
        <taxon>Eukaryota</taxon>
        <taxon>Fungi</taxon>
        <taxon>Dikarya</taxon>
        <taxon>Ascomycota</taxon>
        <taxon>Pezizomycotina</taxon>
        <taxon>Eurotiomycetes</taxon>
        <taxon>Eurotiomycetidae</taxon>
        <taxon>Eurotiales</taxon>
        <taxon>Trichocomaceae</taxon>
        <taxon>Talaromyces</taxon>
        <taxon>Talaromyces sect. Talaromyces</taxon>
    </lineage>
</organism>
<accession>B8MIA8</accession>
<dbReference type="GeneID" id="8110029"/>
<dbReference type="EMBL" id="EQ962657">
    <property type="protein sequence ID" value="EED14592.1"/>
    <property type="molecule type" value="Genomic_DNA"/>
</dbReference>
<dbReference type="AlphaFoldDB" id="B8MIA8"/>
<dbReference type="GO" id="GO:0008270">
    <property type="term" value="F:zinc ion binding"/>
    <property type="evidence" value="ECO:0007669"/>
    <property type="project" value="UniProtKB-KW"/>
</dbReference>
<keyword evidence="1 4" id="KW-0479">Metal-binding</keyword>
<evidence type="ECO:0000256" key="2">
    <source>
        <dbReference type="ARBA" id="ARBA00022771"/>
    </source>
</evidence>
<evidence type="ECO:0000256" key="5">
    <source>
        <dbReference type="SAM" id="MobiDB-lite"/>
    </source>
</evidence>
<name>B8MIA8_TALSN</name>
<feature type="domain" description="C3H1-type" evidence="6">
    <location>
        <begin position="1"/>
        <end position="25"/>
    </location>
</feature>
<dbReference type="PANTHER" id="PTHR21099:SF2">
    <property type="entry name" value="SI:CH211-113E8.11"/>
    <property type="match status" value="1"/>
</dbReference>